<dbReference type="EMBL" id="BGPR01001930">
    <property type="protein sequence ID" value="GBM64455.1"/>
    <property type="molecule type" value="Genomic_DNA"/>
</dbReference>
<protein>
    <submittedName>
        <fullName evidence="1">Uncharacterized protein</fullName>
    </submittedName>
</protein>
<comment type="caution">
    <text evidence="1">The sequence shown here is derived from an EMBL/GenBank/DDBJ whole genome shotgun (WGS) entry which is preliminary data.</text>
</comment>
<dbReference type="AlphaFoldDB" id="A0A4Y2HGL6"/>
<keyword evidence="2" id="KW-1185">Reference proteome</keyword>
<evidence type="ECO:0000313" key="2">
    <source>
        <dbReference type="Proteomes" id="UP000499080"/>
    </source>
</evidence>
<organism evidence="1 2">
    <name type="scientific">Araneus ventricosus</name>
    <name type="common">Orbweaver spider</name>
    <name type="synonym">Epeira ventricosa</name>
    <dbReference type="NCBI Taxonomy" id="182803"/>
    <lineage>
        <taxon>Eukaryota</taxon>
        <taxon>Metazoa</taxon>
        <taxon>Ecdysozoa</taxon>
        <taxon>Arthropoda</taxon>
        <taxon>Chelicerata</taxon>
        <taxon>Arachnida</taxon>
        <taxon>Araneae</taxon>
        <taxon>Araneomorphae</taxon>
        <taxon>Entelegynae</taxon>
        <taxon>Araneoidea</taxon>
        <taxon>Araneidae</taxon>
        <taxon>Araneus</taxon>
    </lineage>
</organism>
<name>A0A4Y2HGL6_ARAVE</name>
<evidence type="ECO:0000313" key="1">
    <source>
        <dbReference type="EMBL" id="GBM64455.1"/>
    </source>
</evidence>
<dbReference type="Proteomes" id="UP000499080">
    <property type="component" value="Unassembled WGS sequence"/>
</dbReference>
<accession>A0A4Y2HGL6</accession>
<gene>
    <name evidence="1" type="ORF">AVEN_194218_1</name>
</gene>
<proteinExistence type="predicted"/>
<sequence>MIHGLCSPNENSKSNDFIYNEAPTKVKDQVITTAEKDLSSFGMRTPRTTDEVSNDLMRDLEYDNEELQQRLNKFIPRLNPDQNTVPDNVLQLIESGDSCLFFLDAPDGNEKTFHLNILSLKFGKIEKIPFGKLENKGRFLYVNVTKVIKYYLLINTDMANDFIVSTHCNIYVVILFS</sequence>
<reference evidence="1 2" key="1">
    <citation type="journal article" date="2019" name="Sci. Rep.">
        <title>Orb-weaving spider Araneus ventricosus genome elucidates the spidroin gene catalogue.</title>
        <authorList>
            <person name="Kono N."/>
            <person name="Nakamura H."/>
            <person name="Ohtoshi R."/>
            <person name="Moran D.A.P."/>
            <person name="Shinohara A."/>
            <person name="Yoshida Y."/>
            <person name="Fujiwara M."/>
            <person name="Mori M."/>
            <person name="Tomita M."/>
            <person name="Arakawa K."/>
        </authorList>
    </citation>
    <scope>NUCLEOTIDE SEQUENCE [LARGE SCALE GENOMIC DNA]</scope>
</reference>
<dbReference type="OrthoDB" id="6435532at2759"/>